<sequence length="115" mass="13031">MNGVHLEFKTASHLFEAQGIEAELAEAMTPYATAYMEYLGARPYGHLTVHTHAGKDGITKFEKVQAFSVNQYLYVCRSIDDKTRVFKYFAPTGLLLSEADQIAQEHYKMTTLHLI</sequence>
<dbReference type="PATRIC" id="fig|251720.4.peg.5431"/>
<evidence type="ECO:0000313" key="1">
    <source>
        <dbReference type="EMBL" id="KPZ06410.1"/>
    </source>
</evidence>
<accession>A0A0Q0DFL0</accession>
<dbReference type="EMBL" id="LJRQ01000415">
    <property type="protein sequence ID" value="KPZ06410.1"/>
    <property type="molecule type" value="Genomic_DNA"/>
</dbReference>
<reference evidence="1 2" key="1">
    <citation type="submission" date="2015-09" db="EMBL/GenBank/DDBJ databases">
        <title>Genome announcement of multiple Pseudomonas syringae strains.</title>
        <authorList>
            <person name="Thakur S."/>
            <person name="Wang P.W."/>
            <person name="Gong Y."/>
            <person name="Weir B.S."/>
            <person name="Guttman D.S."/>
        </authorList>
    </citation>
    <scope>NUCLEOTIDE SEQUENCE [LARGE SCALE GENOMIC DNA]</scope>
    <source>
        <strain evidence="1 2">ICMP3962</strain>
    </source>
</reference>
<proteinExistence type="predicted"/>
<protein>
    <submittedName>
        <fullName evidence="1">Uncharacterized protein</fullName>
    </submittedName>
</protein>
<evidence type="ECO:0000313" key="2">
    <source>
        <dbReference type="Proteomes" id="UP000050266"/>
    </source>
</evidence>
<dbReference type="RefSeq" id="WP_044344610.1">
    <property type="nucleotide sequence ID" value="NZ_LIHQ01000246.1"/>
</dbReference>
<name>A0A0Q0DFL0_PSEA0</name>
<dbReference type="AlphaFoldDB" id="A0A0Q0DFL0"/>
<organism evidence="1 2">
    <name type="scientific">Pseudomonas amygdali pv. ulmi</name>
    <dbReference type="NCBI Taxonomy" id="251720"/>
    <lineage>
        <taxon>Bacteria</taxon>
        <taxon>Pseudomonadati</taxon>
        <taxon>Pseudomonadota</taxon>
        <taxon>Gammaproteobacteria</taxon>
        <taxon>Pseudomonadales</taxon>
        <taxon>Pseudomonadaceae</taxon>
        <taxon>Pseudomonas</taxon>
        <taxon>Pseudomonas amygdali</taxon>
    </lineage>
</organism>
<comment type="caution">
    <text evidence="1">The sequence shown here is derived from an EMBL/GenBank/DDBJ whole genome shotgun (WGS) entry which is preliminary data.</text>
</comment>
<gene>
    <name evidence="1" type="ORF">ALO41_200200</name>
</gene>
<dbReference type="OrthoDB" id="10007018at2"/>
<dbReference type="Proteomes" id="UP000050266">
    <property type="component" value="Unassembled WGS sequence"/>
</dbReference>